<organism evidence="1 2">
    <name type="scientific">Streptomyces javensis</name>
    <dbReference type="NCBI Taxonomy" id="114698"/>
    <lineage>
        <taxon>Bacteria</taxon>
        <taxon>Bacillati</taxon>
        <taxon>Actinomycetota</taxon>
        <taxon>Actinomycetes</taxon>
        <taxon>Kitasatosporales</taxon>
        <taxon>Streptomycetaceae</taxon>
        <taxon>Streptomyces</taxon>
        <taxon>Streptomyces violaceusniger group</taxon>
    </lineage>
</organism>
<evidence type="ECO:0000313" key="2">
    <source>
        <dbReference type="Proteomes" id="UP001500282"/>
    </source>
</evidence>
<name>A0ABP4H4R6_9ACTN</name>
<proteinExistence type="predicted"/>
<protein>
    <submittedName>
        <fullName evidence="1">Uncharacterized protein</fullName>
    </submittedName>
</protein>
<sequence>MERQLPRDQSHRQTLADVARTEDLFQGQWQGRPSVLDEFKPCLDDRWNQGCTNA</sequence>
<accession>A0ABP4H4R6</accession>
<dbReference type="EMBL" id="BAAAIH010000001">
    <property type="protein sequence ID" value="GAA1250188.1"/>
    <property type="molecule type" value="Genomic_DNA"/>
</dbReference>
<dbReference type="Proteomes" id="UP001500282">
    <property type="component" value="Unassembled WGS sequence"/>
</dbReference>
<gene>
    <name evidence="1" type="ORF">GCM10009579_04920</name>
</gene>
<reference evidence="2" key="1">
    <citation type="journal article" date="2019" name="Int. J. Syst. Evol. Microbiol.">
        <title>The Global Catalogue of Microorganisms (GCM) 10K type strain sequencing project: providing services to taxonomists for standard genome sequencing and annotation.</title>
        <authorList>
            <consortium name="The Broad Institute Genomics Platform"/>
            <consortium name="The Broad Institute Genome Sequencing Center for Infectious Disease"/>
            <person name="Wu L."/>
            <person name="Ma J."/>
        </authorList>
    </citation>
    <scope>NUCLEOTIDE SEQUENCE [LARGE SCALE GENOMIC DNA]</scope>
    <source>
        <strain evidence="2">JCM 11448</strain>
    </source>
</reference>
<comment type="caution">
    <text evidence="1">The sequence shown here is derived from an EMBL/GenBank/DDBJ whole genome shotgun (WGS) entry which is preliminary data.</text>
</comment>
<keyword evidence="2" id="KW-1185">Reference proteome</keyword>
<evidence type="ECO:0000313" key="1">
    <source>
        <dbReference type="EMBL" id="GAA1250188.1"/>
    </source>
</evidence>